<gene>
    <name evidence="2" type="ordered locus">RB5831</name>
</gene>
<dbReference type="InParanoid" id="Q7UR81"/>
<feature type="compositionally biased region" description="Polar residues" evidence="1">
    <location>
        <begin position="10"/>
        <end position="21"/>
    </location>
</feature>
<protein>
    <submittedName>
        <fullName evidence="2">Uncharacterized protein</fullName>
    </submittedName>
</protein>
<name>Q7UR81_RHOBA</name>
<dbReference type="AlphaFoldDB" id="Q7UR81"/>
<accession>Q7UR81</accession>
<dbReference type="STRING" id="243090.RB5831"/>
<reference evidence="2 3" key="1">
    <citation type="journal article" date="2003" name="Proc. Natl. Acad. Sci. U.S.A.">
        <title>Complete genome sequence of the marine planctomycete Pirellula sp. strain 1.</title>
        <authorList>
            <person name="Gloeckner F.O."/>
            <person name="Kube M."/>
            <person name="Bauer M."/>
            <person name="Teeling H."/>
            <person name="Lombardot T."/>
            <person name="Ludwig W."/>
            <person name="Gade D."/>
            <person name="Beck A."/>
            <person name="Borzym K."/>
            <person name="Heitmann K."/>
            <person name="Rabus R."/>
            <person name="Schlesner H."/>
            <person name="Amann R."/>
            <person name="Reinhardt R."/>
        </authorList>
    </citation>
    <scope>NUCLEOTIDE SEQUENCE [LARGE SCALE GENOMIC DNA]</scope>
    <source>
        <strain evidence="3">DSM 10527 / NCIMB 13988 / SH1</strain>
    </source>
</reference>
<evidence type="ECO:0000256" key="1">
    <source>
        <dbReference type="SAM" id="MobiDB-lite"/>
    </source>
</evidence>
<dbReference type="EnsemblBacteria" id="CAD74459">
    <property type="protein sequence ID" value="CAD74459"/>
    <property type="gene ID" value="RB5831"/>
</dbReference>
<evidence type="ECO:0000313" key="2">
    <source>
        <dbReference type="EMBL" id="CAD74459.1"/>
    </source>
</evidence>
<dbReference type="EMBL" id="BX294143">
    <property type="protein sequence ID" value="CAD74459.1"/>
    <property type="molecule type" value="Genomic_DNA"/>
</dbReference>
<keyword evidence="3" id="KW-1185">Reference proteome</keyword>
<dbReference type="KEGG" id="rba:RB5831"/>
<feature type="region of interest" description="Disordered" evidence="1">
    <location>
        <begin position="1"/>
        <end position="21"/>
    </location>
</feature>
<evidence type="ECO:0000313" key="3">
    <source>
        <dbReference type="Proteomes" id="UP000001025"/>
    </source>
</evidence>
<dbReference type="HOGENOM" id="CLU_2957617_0_0_0"/>
<dbReference type="Proteomes" id="UP000001025">
    <property type="component" value="Chromosome"/>
</dbReference>
<proteinExistence type="predicted"/>
<organism evidence="2 3">
    <name type="scientific">Rhodopirellula baltica (strain DSM 10527 / NCIMB 13988 / SH1)</name>
    <dbReference type="NCBI Taxonomy" id="243090"/>
    <lineage>
        <taxon>Bacteria</taxon>
        <taxon>Pseudomonadati</taxon>
        <taxon>Planctomycetota</taxon>
        <taxon>Planctomycetia</taxon>
        <taxon>Pirellulales</taxon>
        <taxon>Pirellulaceae</taxon>
        <taxon>Rhodopirellula</taxon>
    </lineage>
</organism>
<sequence length="59" mass="6894">MQESDRLSSRNRPQSDSTTHNSVLPLMLWLNGFSSDETAYSQIFDLHVFRNSRHPKDSR</sequence>